<dbReference type="GO" id="GO:0009086">
    <property type="term" value="P:methionine biosynthetic process"/>
    <property type="evidence" value="ECO:0007669"/>
    <property type="project" value="InterPro"/>
</dbReference>
<dbReference type="PANTHER" id="PTHR43844">
    <property type="entry name" value="METHIONINE SYNTHASE"/>
    <property type="match status" value="1"/>
</dbReference>
<evidence type="ECO:0000259" key="1">
    <source>
        <dbReference type="Pfam" id="PF01717"/>
    </source>
</evidence>
<dbReference type="EMBL" id="KV878127">
    <property type="protein sequence ID" value="OJJ00298.1"/>
    <property type="molecule type" value="Genomic_DNA"/>
</dbReference>
<dbReference type="RefSeq" id="XP_040666060.1">
    <property type="nucleotide sequence ID" value="XM_040815133.1"/>
</dbReference>
<dbReference type="PANTHER" id="PTHR43844:SF2">
    <property type="entry name" value="SYNTHASE, VITAMIN-B12 INDEPENDENT, PUTATIVE (AFU_ORTHOLOGUE AFUA_3G12060)-RELATED"/>
    <property type="match status" value="1"/>
</dbReference>
<dbReference type="SUPFAM" id="SSF51726">
    <property type="entry name" value="UROD/MetE-like"/>
    <property type="match status" value="1"/>
</dbReference>
<evidence type="ECO:0000313" key="2">
    <source>
        <dbReference type="EMBL" id="OJJ00298.1"/>
    </source>
</evidence>
<dbReference type="InterPro" id="IPR002629">
    <property type="entry name" value="Met_Synth_C/arc"/>
</dbReference>
<dbReference type="STRING" id="1036611.A0A1L9PFK2"/>
<dbReference type="Proteomes" id="UP000184073">
    <property type="component" value="Unassembled WGS sequence"/>
</dbReference>
<reference evidence="3" key="1">
    <citation type="journal article" date="2017" name="Genome Biol.">
        <title>Comparative genomics reveals high biological diversity and specific adaptations in the industrially and medically important fungal genus Aspergillus.</title>
        <authorList>
            <person name="de Vries R.P."/>
            <person name="Riley R."/>
            <person name="Wiebenga A."/>
            <person name="Aguilar-Osorio G."/>
            <person name="Amillis S."/>
            <person name="Uchima C.A."/>
            <person name="Anderluh G."/>
            <person name="Asadollahi M."/>
            <person name="Askin M."/>
            <person name="Barry K."/>
            <person name="Battaglia E."/>
            <person name="Bayram O."/>
            <person name="Benocci T."/>
            <person name="Braus-Stromeyer S.A."/>
            <person name="Caldana C."/>
            <person name="Canovas D."/>
            <person name="Cerqueira G.C."/>
            <person name="Chen F."/>
            <person name="Chen W."/>
            <person name="Choi C."/>
            <person name="Clum A."/>
            <person name="Dos Santos R.A."/>
            <person name="Damasio A.R."/>
            <person name="Diallinas G."/>
            <person name="Emri T."/>
            <person name="Fekete E."/>
            <person name="Flipphi M."/>
            <person name="Freyberg S."/>
            <person name="Gallo A."/>
            <person name="Gournas C."/>
            <person name="Habgood R."/>
            <person name="Hainaut M."/>
            <person name="Harispe M.L."/>
            <person name="Henrissat B."/>
            <person name="Hilden K.S."/>
            <person name="Hope R."/>
            <person name="Hossain A."/>
            <person name="Karabika E."/>
            <person name="Karaffa L."/>
            <person name="Karanyi Z."/>
            <person name="Krasevec N."/>
            <person name="Kuo A."/>
            <person name="Kusch H."/>
            <person name="LaButti K."/>
            <person name="Lagendijk E.L."/>
            <person name="Lapidus A."/>
            <person name="Levasseur A."/>
            <person name="Lindquist E."/>
            <person name="Lipzen A."/>
            <person name="Logrieco A.F."/>
            <person name="MacCabe A."/>
            <person name="Maekelae M.R."/>
            <person name="Malavazi I."/>
            <person name="Melin P."/>
            <person name="Meyer V."/>
            <person name="Mielnichuk N."/>
            <person name="Miskei M."/>
            <person name="Molnar A.P."/>
            <person name="Mule G."/>
            <person name="Ngan C.Y."/>
            <person name="Orejas M."/>
            <person name="Orosz E."/>
            <person name="Ouedraogo J.P."/>
            <person name="Overkamp K.M."/>
            <person name="Park H.-S."/>
            <person name="Perrone G."/>
            <person name="Piumi F."/>
            <person name="Punt P.J."/>
            <person name="Ram A.F."/>
            <person name="Ramon A."/>
            <person name="Rauscher S."/>
            <person name="Record E."/>
            <person name="Riano-Pachon D.M."/>
            <person name="Robert V."/>
            <person name="Roehrig J."/>
            <person name="Ruller R."/>
            <person name="Salamov A."/>
            <person name="Salih N.S."/>
            <person name="Samson R.A."/>
            <person name="Sandor E."/>
            <person name="Sanguinetti M."/>
            <person name="Schuetze T."/>
            <person name="Sepcic K."/>
            <person name="Shelest E."/>
            <person name="Sherlock G."/>
            <person name="Sophianopoulou V."/>
            <person name="Squina F.M."/>
            <person name="Sun H."/>
            <person name="Susca A."/>
            <person name="Todd R.B."/>
            <person name="Tsang A."/>
            <person name="Unkles S.E."/>
            <person name="van de Wiele N."/>
            <person name="van Rossen-Uffink D."/>
            <person name="Oliveira J.V."/>
            <person name="Vesth T.C."/>
            <person name="Visser J."/>
            <person name="Yu J.-H."/>
            <person name="Zhou M."/>
            <person name="Andersen M.R."/>
            <person name="Archer D.B."/>
            <person name="Baker S.E."/>
            <person name="Benoit I."/>
            <person name="Brakhage A.A."/>
            <person name="Braus G.H."/>
            <person name="Fischer R."/>
            <person name="Frisvad J.C."/>
            <person name="Goldman G.H."/>
            <person name="Houbraken J."/>
            <person name="Oakley B."/>
            <person name="Pocsi I."/>
            <person name="Scazzocchio C."/>
            <person name="Seiboth B."/>
            <person name="vanKuyk P.A."/>
            <person name="Wortman J."/>
            <person name="Dyer P.S."/>
            <person name="Grigoriev I.V."/>
        </authorList>
    </citation>
    <scope>NUCLEOTIDE SEQUENCE [LARGE SCALE GENOMIC DNA]</scope>
    <source>
        <strain evidence="3">CBS 583.65</strain>
    </source>
</reference>
<dbReference type="GO" id="GO:0008270">
    <property type="term" value="F:zinc ion binding"/>
    <property type="evidence" value="ECO:0007669"/>
    <property type="project" value="InterPro"/>
</dbReference>
<dbReference type="OrthoDB" id="7772923at2759"/>
<dbReference type="AlphaFoldDB" id="A0A1L9PFK2"/>
<evidence type="ECO:0000313" key="3">
    <source>
        <dbReference type="Proteomes" id="UP000184073"/>
    </source>
</evidence>
<dbReference type="GO" id="GO:0003871">
    <property type="term" value="F:5-methyltetrahydropteroyltriglutamate-homocysteine S-methyltransferase activity"/>
    <property type="evidence" value="ECO:0007669"/>
    <property type="project" value="InterPro"/>
</dbReference>
<dbReference type="VEuPathDB" id="FungiDB:ASPVEDRAFT_559104"/>
<dbReference type="Pfam" id="PF01717">
    <property type="entry name" value="Meth_synt_2"/>
    <property type="match status" value="1"/>
</dbReference>
<keyword evidence="3" id="KW-1185">Reference proteome</keyword>
<dbReference type="GeneID" id="63730644"/>
<name>A0A1L9PFK2_ASPVE</name>
<protein>
    <recommendedName>
        <fullName evidence="1">Cobalamin-independent methionine synthase MetE C-terminal/archaeal domain-containing protein</fullName>
    </recommendedName>
</protein>
<dbReference type="Gene3D" id="3.20.20.210">
    <property type="match status" value="1"/>
</dbReference>
<dbReference type="CDD" id="cd03311">
    <property type="entry name" value="CIMS_C_terminal_like"/>
    <property type="match status" value="1"/>
</dbReference>
<feature type="domain" description="Cobalamin-independent methionine synthase MetE C-terminal/archaeal" evidence="1">
    <location>
        <begin position="252"/>
        <end position="447"/>
    </location>
</feature>
<gene>
    <name evidence="2" type="ORF">ASPVEDRAFT_559104</name>
</gene>
<sequence>MWRDPVVGRAGFGSMRRSRLERENPFLPSTRLLNSAVLAVPWAEQFLPLILPSGLFPDPSLLFLLASVFVPENFTMSLHRNPPFRVEHLGSLLRTHELLDTKTAFENGKASQADLEAIEKKDIKDVVELQQKLRFPALSDGEYCRHMFWGSFFPGLDGFDEVKDPNPDVFRPYAPDVAAFLEAGHKPGESVFCTGKIKHVGSTYVDQFKYLASLVAPEEVKNLKITLAAPNWYHLRYREGFAFPKDVYANVDEYFADIAKAYQDEIQILYDAGCRNVQFDDPNLAYFCSDKMLKGWEEDKLNKYSADETFEKYIKLYNDCLAKRPSDFHVGVHLCRGNFVGSRHFSEGGYDRIATKLFKELHVDTYYLEYDTPRAGGFEPLKELPRNKNVILGVVTSKFPELEDKEEMKKRVYDAAKFIAEGNGVTLEQALDQVGVSPQCGFASHREGNLIDREGMVKKLQLVRDIADDIWPGQL</sequence>
<dbReference type="InterPro" id="IPR038071">
    <property type="entry name" value="UROD/MetE-like_sf"/>
</dbReference>
<accession>A0A1L9PFK2</accession>
<proteinExistence type="predicted"/>
<organism evidence="2 3">
    <name type="scientific">Aspergillus versicolor CBS 583.65</name>
    <dbReference type="NCBI Taxonomy" id="1036611"/>
    <lineage>
        <taxon>Eukaryota</taxon>
        <taxon>Fungi</taxon>
        <taxon>Dikarya</taxon>
        <taxon>Ascomycota</taxon>
        <taxon>Pezizomycotina</taxon>
        <taxon>Eurotiomycetes</taxon>
        <taxon>Eurotiomycetidae</taxon>
        <taxon>Eurotiales</taxon>
        <taxon>Aspergillaceae</taxon>
        <taxon>Aspergillus</taxon>
        <taxon>Aspergillus subgen. Nidulantes</taxon>
    </lineage>
</organism>